<dbReference type="Pfam" id="PF04629">
    <property type="entry name" value="ICA69"/>
    <property type="match status" value="1"/>
</dbReference>
<feature type="compositionally biased region" description="Polar residues" evidence="1">
    <location>
        <begin position="565"/>
        <end position="574"/>
    </location>
</feature>
<dbReference type="FunFam" id="1.20.1270.60:FF:000068">
    <property type="entry name" value="Islet cell autoantigen"/>
    <property type="match status" value="1"/>
</dbReference>
<dbReference type="PANTHER" id="PTHR10164:SF4">
    <property type="entry name" value="GH23156P"/>
    <property type="match status" value="1"/>
</dbReference>
<reference evidence="3" key="1">
    <citation type="submission" date="2019-07" db="EMBL/GenBank/DDBJ databases">
        <title>Annotation for the trematode Paragonimus miyazaki's.</title>
        <authorList>
            <person name="Choi Y.-J."/>
        </authorList>
    </citation>
    <scope>NUCLEOTIDE SEQUENCE</scope>
    <source>
        <strain evidence="3">Japan</strain>
    </source>
</reference>
<accession>A0A8S9ZAE4</accession>
<dbReference type="GO" id="GO:0005794">
    <property type="term" value="C:Golgi apparatus"/>
    <property type="evidence" value="ECO:0007669"/>
    <property type="project" value="TreeGrafter"/>
</dbReference>
<protein>
    <recommendedName>
        <fullName evidence="2">AH domain-containing protein</fullName>
    </recommendedName>
</protein>
<dbReference type="PROSITE" id="PS50870">
    <property type="entry name" value="AH"/>
    <property type="match status" value="1"/>
</dbReference>
<dbReference type="PANTHER" id="PTHR10164">
    <property type="entry name" value="ISLET CELL AUTOANTIGEN 1"/>
    <property type="match status" value="1"/>
</dbReference>
<dbReference type="Proteomes" id="UP000822476">
    <property type="component" value="Unassembled WGS sequence"/>
</dbReference>
<feature type="region of interest" description="Disordered" evidence="1">
    <location>
        <begin position="555"/>
        <end position="574"/>
    </location>
</feature>
<feature type="domain" description="AH" evidence="2">
    <location>
        <begin position="100"/>
        <end position="264"/>
    </location>
</feature>
<dbReference type="AlphaFoldDB" id="A0A8S9ZAE4"/>
<dbReference type="SMART" id="SM01015">
    <property type="entry name" value="Arfaptin"/>
    <property type="match status" value="1"/>
</dbReference>
<proteinExistence type="predicted"/>
<dbReference type="InterPro" id="IPR027267">
    <property type="entry name" value="AH/BAR_dom_sf"/>
</dbReference>
<keyword evidence="4" id="KW-1185">Reference proteome</keyword>
<dbReference type="Pfam" id="PF06456">
    <property type="entry name" value="Arfaptin"/>
    <property type="match status" value="1"/>
</dbReference>
<gene>
    <name evidence="3" type="ORF">EG68_02282</name>
</gene>
<dbReference type="GO" id="GO:0051049">
    <property type="term" value="P:regulation of transport"/>
    <property type="evidence" value="ECO:0007669"/>
    <property type="project" value="TreeGrafter"/>
</dbReference>
<dbReference type="GO" id="GO:0019904">
    <property type="term" value="F:protein domain specific binding"/>
    <property type="evidence" value="ECO:0007669"/>
    <property type="project" value="InterPro"/>
</dbReference>
<dbReference type="EMBL" id="JTDE01000812">
    <property type="protein sequence ID" value="KAF7260297.1"/>
    <property type="molecule type" value="Genomic_DNA"/>
</dbReference>
<dbReference type="Gene3D" id="1.20.1270.60">
    <property type="entry name" value="Arfaptin homology (AH) domain/BAR domain"/>
    <property type="match status" value="1"/>
</dbReference>
<name>A0A8S9ZAE4_9TREM</name>
<feature type="region of interest" description="Disordered" evidence="1">
    <location>
        <begin position="296"/>
        <end position="316"/>
    </location>
</feature>
<sequence>MANSFCSSTYDRYTPGTDDSKTHKLTKGFWTTKQALIAKFGRKQDENIVASDADLDSKLEVLCTRSVKCTGQLLKSIQKTCRDLSNLVARYQETICCNASENEMGRFLKRYSLEDKTQAGKIMSAAGKALSHSAQQRLLLRSPLDRVLQEVKTFRQRAISDTLGTLKSMEDTRTEYRGALLWMKHVSEELDPDTYKQLEKFRRVQAQVRKSKTAFDRLKIDSMQKIDLLSASRCNMLSHVLVGYQNSLLTFLEKSSRTMIAVADRFKGYQYYEFSVLKHLRPESKKLAGVNENEDVDGMFQSSDDISDTSEEVGHAHTPPGLLADHHSDGYNTVATTDLLGLSPPHTGQAVYRSGEQNDNRSLQSSTTTATEVGVAEDELDRRLDEIFQADDVGGSKSDDLPLFGLEDVEKRLNDHSLDLLTGADSVSAEHRDLLTDLFAMDEVGFGQQSNQPGYIASCSRMDGSDLDALGAFGGLTAKSSFETHLSSASGEKRTACEGTQPDQHSLVQEDDPWSDFQMSESCALPSQLLDRRDAYGTTSSTTVMKSEDPMLRSGLAPSVPTGLAANTSRPSQQPTAMDAWMNLFSDLGQIGNPDSISKKEGQIYDA</sequence>
<evidence type="ECO:0000256" key="1">
    <source>
        <dbReference type="SAM" id="MobiDB-lite"/>
    </source>
</evidence>
<comment type="caution">
    <text evidence="3">The sequence shown here is derived from an EMBL/GenBank/DDBJ whole genome shotgun (WGS) entry which is preliminary data.</text>
</comment>
<evidence type="ECO:0000313" key="4">
    <source>
        <dbReference type="Proteomes" id="UP000822476"/>
    </source>
</evidence>
<evidence type="ECO:0000313" key="3">
    <source>
        <dbReference type="EMBL" id="KAF7260297.1"/>
    </source>
</evidence>
<organism evidence="3 4">
    <name type="scientific">Paragonimus skrjabini miyazakii</name>
    <dbReference type="NCBI Taxonomy" id="59628"/>
    <lineage>
        <taxon>Eukaryota</taxon>
        <taxon>Metazoa</taxon>
        <taxon>Spiralia</taxon>
        <taxon>Lophotrochozoa</taxon>
        <taxon>Platyhelminthes</taxon>
        <taxon>Trematoda</taxon>
        <taxon>Digenea</taxon>
        <taxon>Plagiorchiida</taxon>
        <taxon>Troglotremata</taxon>
        <taxon>Troglotrematidae</taxon>
        <taxon>Paragonimus</taxon>
    </lineage>
</organism>
<dbReference type="InterPro" id="IPR024114">
    <property type="entry name" value="Islet_autoAg_Ica1/Ica1-like"/>
</dbReference>
<dbReference type="OrthoDB" id="2126778at2759"/>
<dbReference type="InterPro" id="IPR010504">
    <property type="entry name" value="AH_dom"/>
</dbReference>
<dbReference type="SUPFAM" id="SSF103657">
    <property type="entry name" value="BAR/IMD domain-like"/>
    <property type="match status" value="1"/>
</dbReference>
<evidence type="ECO:0000259" key="2">
    <source>
        <dbReference type="PROSITE" id="PS50870"/>
    </source>
</evidence>
<dbReference type="InterPro" id="IPR006723">
    <property type="entry name" value="Islet_autoAg_Ica1_C"/>
</dbReference>